<keyword evidence="4" id="KW-0963">Cytoplasm</keyword>
<dbReference type="VEuPathDB" id="VectorBase:ACHR001777"/>
<keyword evidence="13" id="KW-1185">Reference proteome</keyword>
<dbReference type="InterPro" id="IPR002928">
    <property type="entry name" value="Myosin_tail"/>
</dbReference>
<evidence type="ECO:0000259" key="11">
    <source>
        <dbReference type="Pfam" id="PF01576"/>
    </source>
</evidence>
<evidence type="ECO:0000313" key="13">
    <source>
        <dbReference type="Proteomes" id="UP000075881"/>
    </source>
</evidence>
<evidence type="ECO:0000256" key="5">
    <source>
        <dbReference type="ARBA" id="ARBA00023054"/>
    </source>
</evidence>
<dbReference type="GO" id="GO:0032982">
    <property type="term" value="C:myosin filament"/>
    <property type="evidence" value="ECO:0007669"/>
    <property type="project" value="UniProtKB-KW"/>
</dbReference>
<dbReference type="GO" id="GO:0016459">
    <property type="term" value="C:myosin complex"/>
    <property type="evidence" value="ECO:0007669"/>
    <property type="project" value="UniProtKB-KW"/>
</dbReference>
<evidence type="ECO:0000256" key="10">
    <source>
        <dbReference type="SAM" id="MobiDB-lite"/>
    </source>
</evidence>
<evidence type="ECO:0000256" key="7">
    <source>
        <dbReference type="ARBA" id="ARBA00023175"/>
    </source>
</evidence>
<evidence type="ECO:0000256" key="2">
    <source>
        <dbReference type="ARBA" id="ARBA00008447"/>
    </source>
</evidence>
<keyword evidence="3" id="KW-0787">Thick filament</keyword>
<keyword evidence="8" id="KW-0514">Muscle protein</keyword>
<dbReference type="GO" id="GO:0030016">
    <property type="term" value="C:myofibril"/>
    <property type="evidence" value="ECO:0007669"/>
    <property type="project" value="UniProtKB-SubCell"/>
</dbReference>
<feature type="region of interest" description="Disordered" evidence="10">
    <location>
        <begin position="1"/>
        <end position="24"/>
    </location>
</feature>
<comment type="subcellular location">
    <subcellularLocation>
        <location evidence="1">Cytoplasm</location>
        <location evidence="1">Myofibril</location>
    </subcellularLocation>
</comment>
<sequence>MSSSAVTTKTSKYTYRSSGGGTADVSIEYSADLSALSRLEDKIRLLQEDLESERGLRQRIEREKADLSVQVIQLSERLEESEGGAEGQLEINRKRDAELTKLRKLLEDVHLESEETAHILKRKHQEIVSDFNEQIEAVTKSKQR</sequence>
<dbReference type="STRING" id="43041.A0A182JTE5"/>
<dbReference type="Gene3D" id="1.20.5.340">
    <property type="match status" value="1"/>
</dbReference>
<reference evidence="12" key="2">
    <citation type="submission" date="2020-05" db="UniProtKB">
        <authorList>
            <consortium name="EnsemblMetazoa"/>
        </authorList>
    </citation>
    <scope>IDENTIFICATION</scope>
    <source>
        <strain evidence="12">ACHKN1017</strain>
    </source>
</reference>
<dbReference type="GO" id="GO:0030239">
    <property type="term" value="P:myofibril assembly"/>
    <property type="evidence" value="ECO:0007669"/>
    <property type="project" value="UniProtKB-ARBA"/>
</dbReference>
<proteinExistence type="inferred from homology"/>
<comment type="similarity">
    <text evidence="2">Belongs to the paramyosin family.</text>
</comment>
<accession>A0A182JTE5</accession>
<dbReference type="EnsemblMetazoa" id="ACHR001777-RA">
    <property type="protein sequence ID" value="ACHR001777-PA"/>
    <property type="gene ID" value="ACHR001777"/>
</dbReference>
<dbReference type="Proteomes" id="UP000075881">
    <property type="component" value="Unassembled WGS sequence"/>
</dbReference>
<keyword evidence="5 9" id="KW-0175">Coiled coil</keyword>
<keyword evidence="6" id="KW-0518">Myosin</keyword>
<protein>
    <recommendedName>
        <fullName evidence="11">Myosin tail domain-containing protein</fullName>
    </recommendedName>
</protein>
<dbReference type="AlphaFoldDB" id="A0A182JTE5"/>
<keyword evidence="7" id="KW-0505">Motor protein</keyword>
<evidence type="ECO:0000256" key="4">
    <source>
        <dbReference type="ARBA" id="ARBA00022490"/>
    </source>
</evidence>
<evidence type="ECO:0000256" key="6">
    <source>
        <dbReference type="ARBA" id="ARBA00023123"/>
    </source>
</evidence>
<evidence type="ECO:0000256" key="1">
    <source>
        <dbReference type="ARBA" id="ARBA00004657"/>
    </source>
</evidence>
<evidence type="ECO:0000256" key="8">
    <source>
        <dbReference type="ARBA" id="ARBA00023179"/>
    </source>
</evidence>
<evidence type="ECO:0000256" key="3">
    <source>
        <dbReference type="ARBA" id="ARBA00022433"/>
    </source>
</evidence>
<reference evidence="13" key="1">
    <citation type="submission" date="2013-03" db="EMBL/GenBank/DDBJ databases">
        <title>The Genome Sequence of Anopheles christyi ACHKN1017.</title>
        <authorList>
            <consortium name="The Broad Institute Genomics Platform"/>
            <person name="Neafsey D.E."/>
            <person name="Besansky N."/>
            <person name="Walker B."/>
            <person name="Young S.K."/>
            <person name="Zeng Q."/>
            <person name="Gargeya S."/>
            <person name="Fitzgerald M."/>
            <person name="Haas B."/>
            <person name="Abouelleil A."/>
            <person name="Allen A.W."/>
            <person name="Alvarado L."/>
            <person name="Arachchi H.M."/>
            <person name="Berlin A.M."/>
            <person name="Chapman S.B."/>
            <person name="Gainer-Dewar J."/>
            <person name="Goldberg J."/>
            <person name="Griggs A."/>
            <person name="Gujja S."/>
            <person name="Hansen M."/>
            <person name="Howarth C."/>
            <person name="Imamovic A."/>
            <person name="Ireland A."/>
            <person name="Larimer J."/>
            <person name="McCowan C."/>
            <person name="Murphy C."/>
            <person name="Pearson M."/>
            <person name="Poon T.W."/>
            <person name="Priest M."/>
            <person name="Roberts A."/>
            <person name="Saif S."/>
            <person name="Shea T."/>
            <person name="Sisk P."/>
            <person name="Sykes S."/>
            <person name="Wortman J."/>
            <person name="Nusbaum C."/>
            <person name="Birren B."/>
        </authorList>
    </citation>
    <scope>NUCLEOTIDE SEQUENCE [LARGE SCALE GENOMIC DNA]</scope>
    <source>
        <strain evidence="13">ACHKN1017</strain>
    </source>
</reference>
<dbReference type="FunFam" id="1.20.5.340:FF:000035">
    <property type="entry name" value="Paramyosin, long form"/>
    <property type="match status" value="1"/>
</dbReference>
<feature type="domain" description="Myosin tail" evidence="11">
    <location>
        <begin position="37"/>
        <end position="142"/>
    </location>
</feature>
<evidence type="ECO:0000256" key="9">
    <source>
        <dbReference type="SAM" id="Coils"/>
    </source>
</evidence>
<name>A0A182JTE5_9DIPT</name>
<evidence type="ECO:0000313" key="12">
    <source>
        <dbReference type="EnsemblMetazoa" id="ACHR001777-PA"/>
    </source>
</evidence>
<dbReference type="Pfam" id="PF01576">
    <property type="entry name" value="Myosin_tail_1"/>
    <property type="match status" value="1"/>
</dbReference>
<organism evidence="12 13">
    <name type="scientific">Anopheles christyi</name>
    <dbReference type="NCBI Taxonomy" id="43041"/>
    <lineage>
        <taxon>Eukaryota</taxon>
        <taxon>Metazoa</taxon>
        <taxon>Ecdysozoa</taxon>
        <taxon>Arthropoda</taxon>
        <taxon>Hexapoda</taxon>
        <taxon>Insecta</taxon>
        <taxon>Pterygota</taxon>
        <taxon>Neoptera</taxon>
        <taxon>Endopterygota</taxon>
        <taxon>Diptera</taxon>
        <taxon>Nematocera</taxon>
        <taxon>Culicoidea</taxon>
        <taxon>Culicidae</taxon>
        <taxon>Anophelinae</taxon>
        <taxon>Anopheles</taxon>
    </lineage>
</organism>
<feature type="coiled-coil region" evidence="9">
    <location>
        <begin position="36"/>
        <end position="77"/>
    </location>
</feature>
<feature type="compositionally biased region" description="Low complexity" evidence="10">
    <location>
        <begin position="7"/>
        <end position="17"/>
    </location>
</feature>